<protein>
    <submittedName>
        <fullName evidence="2">Uncharacterized protein</fullName>
    </submittedName>
</protein>
<keyword evidence="1" id="KW-0175">Coiled coil</keyword>
<proteinExistence type="predicted"/>
<reference evidence="2 3" key="1">
    <citation type="submission" date="2023-09" db="EMBL/GenBank/DDBJ databases">
        <authorList>
            <person name="Wang M."/>
        </authorList>
    </citation>
    <scope>NUCLEOTIDE SEQUENCE [LARGE SCALE GENOMIC DNA]</scope>
    <source>
        <strain evidence="2">GT-2023</strain>
        <tissue evidence="2">Liver</tissue>
    </source>
</reference>
<sequence>MAGRGRKIEEKVVTGKRNDHNYAEEIEVCVEANNRLLEDSAADNLHVTPSKVHIMKKVHPDSEVDISNADILEAIYSLGKRFDKQEEKLEELTRKMEENCSVISEVKEELKDYKQKSAEMDLDLSVLKKENKELRSRIGELDRYKRRWNLRIKGLPEKQNENTREEVISLLSKIAPGVPWEMEDAVDLVH</sequence>
<evidence type="ECO:0000256" key="1">
    <source>
        <dbReference type="SAM" id="Coils"/>
    </source>
</evidence>
<organism evidence="2 3">
    <name type="scientific">Cirrhinus molitorella</name>
    <name type="common">mud carp</name>
    <dbReference type="NCBI Taxonomy" id="172907"/>
    <lineage>
        <taxon>Eukaryota</taxon>
        <taxon>Metazoa</taxon>
        <taxon>Chordata</taxon>
        <taxon>Craniata</taxon>
        <taxon>Vertebrata</taxon>
        <taxon>Euteleostomi</taxon>
        <taxon>Actinopterygii</taxon>
        <taxon>Neopterygii</taxon>
        <taxon>Teleostei</taxon>
        <taxon>Ostariophysi</taxon>
        <taxon>Cypriniformes</taxon>
        <taxon>Cyprinidae</taxon>
        <taxon>Labeoninae</taxon>
        <taxon>Labeonini</taxon>
        <taxon>Cirrhinus</taxon>
    </lineage>
</organism>
<evidence type="ECO:0000313" key="3">
    <source>
        <dbReference type="Proteomes" id="UP001558613"/>
    </source>
</evidence>
<feature type="coiled-coil region" evidence="1">
    <location>
        <begin position="75"/>
        <end position="147"/>
    </location>
</feature>
<evidence type="ECO:0000313" key="2">
    <source>
        <dbReference type="EMBL" id="KAL1282358.1"/>
    </source>
</evidence>
<keyword evidence="3" id="KW-1185">Reference proteome</keyword>
<gene>
    <name evidence="2" type="ORF">QQF64_001161</name>
</gene>
<comment type="caution">
    <text evidence="2">The sequence shown here is derived from an EMBL/GenBank/DDBJ whole genome shotgun (WGS) entry which is preliminary data.</text>
</comment>
<dbReference type="EMBL" id="JAYMGO010000001">
    <property type="protein sequence ID" value="KAL1282358.1"/>
    <property type="molecule type" value="Genomic_DNA"/>
</dbReference>
<name>A0ABR3NZ90_9TELE</name>
<dbReference type="Proteomes" id="UP001558613">
    <property type="component" value="Unassembled WGS sequence"/>
</dbReference>
<accession>A0ABR3NZ90</accession>